<reference evidence="2 3" key="1">
    <citation type="journal article" date="2024" name="J Genomics">
        <title>Draft genome sequencing and assembly of Favolaschia claudopus CIRM-BRFM 2984 isolated from oak limbs.</title>
        <authorList>
            <person name="Navarro D."/>
            <person name="Drula E."/>
            <person name="Chaduli D."/>
            <person name="Cazenave R."/>
            <person name="Ahrendt S."/>
            <person name="Wang J."/>
            <person name="Lipzen A."/>
            <person name="Daum C."/>
            <person name="Barry K."/>
            <person name="Grigoriev I.V."/>
            <person name="Favel A."/>
            <person name="Rosso M.N."/>
            <person name="Martin F."/>
        </authorList>
    </citation>
    <scope>NUCLEOTIDE SEQUENCE [LARGE SCALE GENOMIC DNA]</scope>
    <source>
        <strain evidence="2 3">CIRM-BRFM 2984</strain>
    </source>
</reference>
<dbReference type="GO" id="GO:0015031">
    <property type="term" value="P:protein transport"/>
    <property type="evidence" value="ECO:0007669"/>
    <property type="project" value="TreeGrafter"/>
</dbReference>
<dbReference type="EMBL" id="JAWWNJ010000004">
    <property type="protein sequence ID" value="KAK7057673.1"/>
    <property type="molecule type" value="Genomic_DNA"/>
</dbReference>
<dbReference type="PANTHER" id="PTHR11188:SF17">
    <property type="entry name" value="FI21816P1"/>
    <property type="match status" value="1"/>
</dbReference>
<dbReference type="PANTHER" id="PTHR11188">
    <property type="entry name" value="ARRESTIN DOMAIN CONTAINING PROTEIN"/>
    <property type="match status" value="1"/>
</dbReference>
<dbReference type="Gene3D" id="2.60.40.640">
    <property type="match status" value="1"/>
</dbReference>
<evidence type="ECO:0000313" key="3">
    <source>
        <dbReference type="Proteomes" id="UP001362999"/>
    </source>
</evidence>
<dbReference type="InterPro" id="IPR011021">
    <property type="entry name" value="Arrestin-like_N"/>
</dbReference>
<dbReference type="InterPro" id="IPR014756">
    <property type="entry name" value="Ig_E-set"/>
</dbReference>
<proteinExistence type="predicted"/>
<evidence type="ECO:0000313" key="2">
    <source>
        <dbReference type="EMBL" id="KAK7057673.1"/>
    </source>
</evidence>
<organism evidence="2 3">
    <name type="scientific">Favolaschia claudopus</name>
    <dbReference type="NCBI Taxonomy" id="2862362"/>
    <lineage>
        <taxon>Eukaryota</taxon>
        <taxon>Fungi</taxon>
        <taxon>Dikarya</taxon>
        <taxon>Basidiomycota</taxon>
        <taxon>Agaricomycotina</taxon>
        <taxon>Agaricomycetes</taxon>
        <taxon>Agaricomycetidae</taxon>
        <taxon>Agaricales</taxon>
        <taxon>Marasmiineae</taxon>
        <taxon>Mycenaceae</taxon>
        <taxon>Favolaschia</taxon>
    </lineage>
</organism>
<dbReference type="GO" id="GO:0005737">
    <property type="term" value="C:cytoplasm"/>
    <property type="evidence" value="ECO:0007669"/>
    <property type="project" value="TreeGrafter"/>
</dbReference>
<dbReference type="Pfam" id="PF00339">
    <property type="entry name" value="Arrestin_N"/>
    <property type="match status" value="1"/>
</dbReference>
<dbReference type="InterPro" id="IPR014752">
    <property type="entry name" value="Arrestin-like_C"/>
</dbReference>
<feature type="domain" description="Arrestin-like N-terminal" evidence="1">
    <location>
        <begin position="14"/>
        <end position="142"/>
    </location>
</feature>
<gene>
    <name evidence="2" type="ORF">R3P38DRAFT_2842402</name>
</gene>
<keyword evidence="3" id="KW-1185">Reference proteome</keyword>
<protein>
    <submittedName>
        <fullName evidence="2">Arrestin-N domain-containing protein</fullName>
    </submittedName>
</protein>
<dbReference type="SUPFAM" id="SSF81296">
    <property type="entry name" value="E set domains"/>
    <property type="match status" value="1"/>
</dbReference>
<sequence length="403" mass="45027">MSPQNNIDSSAFVLHFPDAVRIAGESVQGRVELNVALAQDEGIENLDVYLRGYIVTTIIENNFDGSDTRHEREIELINFSKLLWARGTAFPDPGSHLLDLPFKFQLPVSLPPSFHLSVINHEATIQYIVEVVGSRPGRFRRDNVVHQIFPVLPAASPEQVVARKSLKKGWHGAWTAVSVERKIRQGIWGDHAHARAKVKIPELESFPRATPVPISLYIETRTKPMALTAIPADKYNKPLFPAPPTHSAEVKLFFEREASIRTWRKSAVVADTFPTRSVFGDLNTSVDADVEAAQWIPDPERKDYGVWKRSARFDTTVTLPFAPTFSTETIDSKYFLHFQLSFPGMGNDLELHVPISLHPAHTCPSFALNYADVPPEGTPPLRLIDELPPPAYSIEHLIAQAGL</sequence>
<dbReference type="AlphaFoldDB" id="A0AAW0DZQ0"/>
<comment type="caution">
    <text evidence="2">The sequence shown here is derived from an EMBL/GenBank/DDBJ whole genome shotgun (WGS) entry which is preliminary data.</text>
</comment>
<dbReference type="Proteomes" id="UP001362999">
    <property type="component" value="Unassembled WGS sequence"/>
</dbReference>
<name>A0AAW0DZQ0_9AGAR</name>
<accession>A0AAW0DZQ0</accession>
<dbReference type="InterPro" id="IPR050357">
    <property type="entry name" value="Arrestin_domain-protein"/>
</dbReference>
<evidence type="ECO:0000259" key="1">
    <source>
        <dbReference type="Pfam" id="PF00339"/>
    </source>
</evidence>